<organism evidence="3 4">
    <name type="scientific">Pedobacter yulinensis</name>
    <dbReference type="NCBI Taxonomy" id="2126353"/>
    <lineage>
        <taxon>Bacteria</taxon>
        <taxon>Pseudomonadati</taxon>
        <taxon>Bacteroidota</taxon>
        <taxon>Sphingobacteriia</taxon>
        <taxon>Sphingobacteriales</taxon>
        <taxon>Sphingobacteriaceae</taxon>
        <taxon>Pedobacter</taxon>
    </lineage>
</organism>
<dbReference type="OrthoDB" id="5726170at2"/>
<dbReference type="SMART" id="SM00060">
    <property type="entry name" value="FN3"/>
    <property type="match status" value="3"/>
</dbReference>
<dbReference type="Pfam" id="PF01345">
    <property type="entry name" value="DUF11"/>
    <property type="match status" value="7"/>
</dbReference>
<evidence type="ECO:0000256" key="1">
    <source>
        <dbReference type="SAM" id="MobiDB-lite"/>
    </source>
</evidence>
<dbReference type="NCBIfam" id="TIGR04131">
    <property type="entry name" value="Bac_Flav_CTERM"/>
    <property type="match status" value="1"/>
</dbReference>
<dbReference type="Pfam" id="PF19081">
    <property type="entry name" value="Ig_7"/>
    <property type="match status" value="3"/>
</dbReference>
<feature type="compositionally biased region" description="Pro residues" evidence="1">
    <location>
        <begin position="1517"/>
        <end position="1526"/>
    </location>
</feature>
<dbReference type="RefSeq" id="WP_107213456.1">
    <property type="nucleotide sequence ID" value="NZ_KZ686268.1"/>
</dbReference>
<dbReference type="PANTHER" id="PTHR34819:SF3">
    <property type="entry name" value="CELL SURFACE PROTEIN"/>
    <property type="match status" value="1"/>
</dbReference>
<dbReference type="Proteomes" id="UP000240912">
    <property type="component" value="Unassembled WGS sequence"/>
</dbReference>
<dbReference type="SMART" id="SM00409">
    <property type="entry name" value="IG"/>
    <property type="match status" value="1"/>
</dbReference>
<feature type="domain" description="Fibronectin type-III" evidence="2">
    <location>
        <begin position="2038"/>
        <end position="2126"/>
    </location>
</feature>
<feature type="compositionally biased region" description="Low complexity" evidence="1">
    <location>
        <begin position="1807"/>
        <end position="1818"/>
    </location>
</feature>
<dbReference type="NCBIfam" id="TIGR01451">
    <property type="entry name" value="B_ant_repeat"/>
    <property type="match status" value="6"/>
</dbReference>
<accession>A0A2T3HRH5</accession>
<protein>
    <recommendedName>
        <fullName evidence="2">Fibronectin type-III domain-containing protein</fullName>
    </recommendedName>
</protein>
<feature type="region of interest" description="Disordered" evidence="1">
    <location>
        <begin position="1230"/>
        <end position="1260"/>
    </location>
</feature>
<dbReference type="InterPro" id="IPR036116">
    <property type="entry name" value="FN3_sf"/>
</dbReference>
<dbReference type="InterPro" id="IPR026341">
    <property type="entry name" value="T9SS_type_B"/>
</dbReference>
<dbReference type="Gene3D" id="2.60.40.10">
    <property type="entry name" value="Immunoglobulins"/>
    <property type="match status" value="2"/>
</dbReference>
<feature type="compositionally biased region" description="Pro residues" evidence="1">
    <location>
        <begin position="1657"/>
        <end position="1666"/>
    </location>
</feature>
<feature type="compositionally biased region" description="Pro residues" evidence="1">
    <location>
        <begin position="1237"/>
        <end position="1246"/>
    </location>
</feature>
<feature type="region of interest" description="Disordered" evidence="1">
    <location>
        <begin position="1790"/>
        <end position="1819"/>
    </location>
</feature>
<dbReference type="PANTHER" id="PTHR34819">
    <property type="entry name" value="LARGE CYSTEINE-RICH PERIPLASMIC PROTEIN OMCB"/>
    <property type="match status" value="1"/>
</dbReference>
<dbReference type="InterPro" id="IPR013783">
    <property type="entry name" value="Ig-like_fold"/>
</dbReference>
<dbReference type="Pfam" id="PF13585">
    <property type="entry name" value="CHU_C"/>
    <property type="match status" value="1"/>
</dbReference>
<dbReference type="CDD" id="cd00063">
    <property type="entry name" value="FN3"/>
    <property type="match status" value="1"/>
</dbReference>
<dbReference type="InterPro" id="IPR047589">
    <property type="entry name" value="DUF11_rpt"/>
</dbReference>
<dbReference type="InterPro" id="IPR003599">
    <property type="entry name" value="Ig_sub"/>
</dbReference>
<dbReference type="InterPro" id="IPR001434">
    <property type="entry name" value="OmcB-like_DUF11"/>
</dbReference>
<feature type="compositionally biased region" description="Pro residues" evidence="1">
    <location>
        <begin position="1797"/>
        <end position="1806"/>
    </location>
</feature>
<evidence type="ECO:0000259" key="2">
    <source>
        <dbReference type="PROSITE" id="PS50853"/>
    </source>
</evidence>
<dbReference type="InterPro" id="IPR003961">
    <property type="entry name" value="FN3_dom"/>
</dbReference>
<feature type="region of interest" description="Disordered" evidence="1">
    <location>
        <begin position="1090"/>
        <end position="1117"/>
    </location>
</feature>
<evidence type="ECO:0000313" key="4">
    <source>
        <dbReference type="Proteomes" id="UP000240912"/>
    </source>
</evidence>
<reference evidence="3 4" key="1">
    <citation type="submission" date="2018-03" db="EMBL/GenBank/DDBJ databases">
        <authorList>
            <person name="Keele B.F."/>
        </authorList>
    </citation>
    <scope>NUCLEOTIDE SEQUENCE [LARGE SCALE GENOMIC DNA]</scope>
    <source>
        <strain evidence="3 4">YL28-9</strain>
    </source>
</reference>
<comment type="caution">
    <text evidence="3">The sequence shown here is derived from an EMBL/GenBank/DDBJ whole genome shotgun (WGS) entry which is preliminary data.</text>
</comment>
<proteinExistence type="predicted"/>
<keyword evidence="4" id="KW-1185">Reference proteome</keyword>
<dbReference type="InterPro" id="IPR051172">
    <property type="entry name" value="Chlamydia_OmcB"/>
</dbReference>
<dbReference type="InterPro" id="IPR044023">
    <property type="entry name" value="Ig_7"/>
</dbReference>
<gene>
    <name evidence="3" type="ORF">C7T94_02855</name>
</gene>
<evidence type="ECO:0000313" key="3">
    <source>
        <dbReference type="EMBL" id="PST85070.1"/>
    </source>
</evidence>
<feature type="region of interest" description="Disordered" evidence="1">
    <location>
        <begin position="1368"/>
        <end position="1398"/>
    </location>
</feature>
<name>A0A2T3HRH5_9SPHI</name>
<dbReference type="SUPFAM" id="SSF48726">
    <property type="entry name" value="Immunoglobulin"/>
    <property type="match status" value="1"/>
</dbReference>
<dbReference type="EMBL" id="PYLS01000001">
    <property type="protein sequence ID" value="PST85070.1"/>
    <property type="molecule type" value="Genomic_DNA"/>
</dbReference>
<dbReference type="SUPFAM" id="SSF49265">
    <property type="entry name" value="Fibronectin type III"/>
    <property type="match status" value="1"/>
</dbReference>
<feature type="compositionally biased region" description="Polar residues" evidence="1">
    <location>
        <begin position="1368"/>
        <end position="1379"/>
    </location>
</feature>
<feature type="region of interest" description="Disordered" evidence="1">
    <location>
        <begin position="1650"/>
        <end position="1683"/>
    </location>
</feature>
<dbReference type="PROSITE" id="PS50853">
    <property type="entry name" value="FN3"/>
    <property type="match status" value="1"/>
</dbReference>
<feature type="region of interest" description="Disordered" evidence="1">
    <location>
        <begin position="1508"/>
        <end position="1540"/>
    </location>
</feature>
<dbReference type="InterPro" id="IPR036179">
    <property type="entry name" value="Ig-like_dom_sf"/>
</dbReference>
<sequence>MLKTSTPRTLKQLLRPLRYVLLLLLTLISSVSYAQYKQRVYANTETNTVEAAGNVQLLGGINLSLAQALQQLGVDLADLGSVTNPANAVDITPATAPRTFSRLSATYLDLNLPLIARVRVGARVSQNLRFPSVVAANAPVTLKLGFGGGVAQTLLDGLNIQATLNGVPVGPVITKTNNVLGLLGNRSVVELTFTPGVAYDGVRLLLNSDGLIASLNAFQSVDVYDAYYMADVSSLANCDAPFDAVFGANASISALGSVTDPYNAIDNNLNTFATLNSGASVIPTPSQGVYHTSIFPTLSRAGDSVKAVISFPGTLLEAQLLSSISFQTLNKGDDGVESVVQTFTGSTLLSLELLSGSTDRAVVSFKTTQPFNRVRVLYGGVVVALQSMRLYEVSRVATNPVVEVPGLDPVTNTLTVCQGTPVELRITNPEAGSTYQWYTAAAGGSPVTTGVTANGTVFSPTGLALGNNVFYVSLVRNGCGNEASARTRVTITVNPAPAASDIQIAGNGAPFCAGTPVVLTPSVIANPSVAIPLPLFRWYRNADRTGLITNGLTENGVTYAIAANGTLTVTGLAGNATYYVSVAANNGTGCESAALQAVSVTVNQIPPPEAITLSSNIVQCTGLPVVITPSAIPSITNPVFAWYRDAAKTQPILDGSSDGGVTFAIAANGTLTITGLATNADVNYFVTVRGDNACESAAGKAINVKISAALPPPAFTASTIDLCGTGQTAAFEITNNAGGFTYTVYDAPTGGNLVTTGLTIAGNTISFANVSGPATYYVEVTGAGGCAGSARTEIRINVSPLAPAGAIASLNVNNNPGGNVCATADGRIILTATSTGVTNPTYYFYEGSTLRGSNQTGIFEVTPFTPGVALTYSVGISGTGLCETAASDRTQVTFTPYLLPGNPTLNLSGVQAITAGTTVQLTVTPQPAGAVSYQWFKGTTQLAETSATLTLTNVTAADAGEYRVVAVGAGGCTSAAGATVTIQVADLSFWESYVVAGGGTNVKGGEEVTWTLHLRNNGSQAISNYQFSNAVPANTILTNITDGGTESAGQITWAPVNVNPGETVTRSFTVRVNGDLTGVAAITNVGFVSDGVNPPRAANPASPTDPNQPGDLTKQGSSVPVQAVNNTVAWKSFAIPGGAATVKGGEEVTYTVKVRNTGNQTLTNVVVRDDIPANTTFVRVADNGMQNGNQVVWSGVNIPVGQTANLSFVVNVNADLTGVTKITNVAVVNDGINPEKPTLPPDPANPNEPGDPSTPGTDIPVQQVNQTVSWKKFSIPGGATTVAGGENITYTIKVRNTGNQALAQVRVSDAIPEHTTFVSVGNGGVQSGNQLTWTGVSVPVGQTVDLNFVVRVDANLSGVSAIRNVAVTNDGVNPDQQSIPPDPANPDEPGDPTKTGTDIPVRQVTQTVSWKSYSIPGGATTVRGGEEVTYTISMRNTGNQTLSNVAVRDEIPANTTFVSAADNGSLAAGQVTWTGVSIPVGQTVSRSFVVRVDADLTGVGLIRNIAYVNDGTGPEQPTAPPDPTNPNEPGNPATPGTDIPVQPVNSTVSWKAFSIPGGAASVKGGEQVTYTIKVRNTGNQALGNVTVRDDIPANTTFVSVGNGGTRNGNQLTWTGLNVPVGGTASLNFVVNVNTDLTGVNVIRNVAVVNDGINPDQPTLPPSPGNPDEPGNPATPGTDIPVDQTTSTVSWKAFSIPGGATSVRGGEQVTYTIRVRNTGNQALTNLTVRDDIPAKTTFVSVADNGSITGNTLTWSNLNVPVGQTISLNFVVRVDADLSGVNTIRNVAVVSDGVNPDQPTLPPNPTDPNEPGNPGTPGTDIPVETVSDFNTSMTVVTPRPSGVGRAGDLLTYSITITNTGNQALSNVAITDALPAKTTFVSANNGGTLNGGNVQYTIPSLGVGQSQTVQLVVRINNDLAGVTSIRNSATVTAGGKTKNTDPVDVIIECIAPAAPAQITTTGNSICPGTGVTLNVVNPDPEVIYRWYTTQTGGTPVAEGPSFTTGNLNASVTYWVDATRIAGQCMSPARTSITINVLTQLATPAPAVLSATATSVTFGWQAIPGASGYEVSADNGATWTAPSAGAAATSHVISGLKPDQLVSIRVRATGAAACQTSTASPQVSGTSANPLGNEVFVPNAFTPNGDGRNDVFLAFGNTITSIEMRVYNQWGQLIFRSQNIQQGWDGTFNGKMQPTGVYVYSVDLKFKDGTSTLKKGTVTLLR</sequence>
<dbReference type="CDD" id="cd00096">
    <property type="entry name" value="Ig"/>
    <property type="match status" value="1"/>
</dbReference>